<evidence type="ECO:0008006" key="3">
    <source>
        <dbReference type="Google" id="ProtNLM"/>
    </source>
</evidence>
<dbReference type="RefSeq" id="WP_114686504.1">
    <property type="nucleotide sequence ID" value="NZ_QQNB01000001.1"/>
</dbReference>
<dbReference type="InterPro" id="IPR013433">
    <property type="entry name" value="PHA_gran_rgn"/>
</dbReference>
<reference evidence="1 2" key="1">
    <citation type="submission" date="2018-07" db="EMBL/GenBank/DDBJ databases">
        <title>a novel species of Sphingomonas isolated from the rhizosphere soil of Araceae plant.</title>
        <authorList>
            <person name="Zhiyong W."/>
            <person name="Qinglan Z."/>
            <person name="Zhiwei F."/>
            <person name="Ding X."/>
            <person name="Gejiao W."/>
            <person name="Shixue Z."/>
        </authorList>
    </citation>
    <scope>NUCLEOTIDE SEQUENCE [LARGE SCALE GENOMIC DNA]</scope>
    <source>
        <strain evidence="1 2">WZY 27</strain>
    </source>
</reference>
<protein>
    <recommendedName>
        <fullName evidence="3">Polyhydroxyalkanoic acid system protein</fullName>
    </recommendedName>
</protein>
<accession>A0A369VX13</accession>
<dbReference type="OrthoDB" id="8853368at2"/>
<comment type="caution">
    <text evidence="1">The sequence shown here is derived from an EMBL/GenBank/DDBJ whole genome shotgun (WGS) entry which is preliminary data.</text>
</comment>
<dbReference type="AlphaFoldDB" id="A0A369VX13"/>
<gene>
    <name evidence="1" type="ORF">DVW87_04445</name>
</gene>
<dbReference type="Proteomes" id="UP000253918">
    <property type="component" value="Unassembled WGS sequence"/>
</dbReference>
<evidence type="ECO:0000313" key="1">
    <source>
        <dbReference type="EMBL" id="RDE06924.1"/>
    </source>
</evidence>
<keyword evidence="2" id="KW-1185">Reference proteome</keyword>
<organism evidence="1 2">
    <name type="scientific">Sphingomonas aracearum</name>
    <dbReference type="NCBI Taxonomy" id="2283317"/>
    <lineage>
        <taxon>Bacteria</taxon>
        <taxon>Pseudomonadati</taxon>
        <taxon>Pseudomonadota</taxon>
        <taxon>Alphaproteobacteria</taxon>
        <taxon>Sphingomonadales</taxon>
        <taxon>Sphingomonadaceae</taxon>
        <taxon>Sphingomonas</taxon>
    </lineage>
</organism>
<sequence>MAEPITLDIPHKLGRDAARARIEAGSGRMASFIPGGTVTDHRWEGDSLFFTVAAMGQTVATRLDVHEDKVHAVLDLPPLLGMFAERIRAKLQKDAPKLLE</sequence>
<dbReference type="Pfam" id="PF09650">
    <property type="entry name" value="PHA_gran_rgn"/>
    <property type="match status" value="1"/>
</dbReference>
<evidence type="ECO:0000313" key="2">
    <source>
        <dbReference type="Proteomes" id="UP000253918"/>
    </source>
</evidence>
<name>A0A369VX13_9SPHN</name>
<dbReference type="EMBL" id="QQNB01000001">
    <property type="protein sequence ID" value="RDE06924.1"/>
    <property type="molecule type" value="Genomic_DNA"/>
</dbReference>
<proteinExistence type="predicted"/>